<dbReference type="EMBL" id="VOSK01000034">
    <property type="protein sequence ID" value="MPR25887.1"/>
    <property type="molecule type" value="Genomic_DNA"/>
</dbReference>
<dbReference type="OrthoDB" id="8020123at2"/>
<sequence>MSYRLIQLAPGAYDLYLDDIIVASVVRSGLRQPYTWTAELLEDLPRSKRPLPFQEIEHSFPSLEELCAWLGQPPVTTNNRHTASWLNPSWQKAHPVK</sequence>
<evidence type="ECO:0000313" key="2">
    <source>
        <dbReference type="Proteomes" id="UP000403266"/>
    </source>
</evidence>
<evidence type="ECO:0000313" key="1">
    <source>
        <dbReference type="EMBL" id="MPR25887.1"/>
    </source>
</evidence>
<name>A0A5N7MG61_9HYPH</name>
<comment type="caution">
    <text evidence="1">The sequence shown here is derived from an EMBL/GenBank/DDBJ whole genome shotgun (WGS) entry which is preliminary data.</text>
</comment>
<protein>
    <submittedName>
        <fullName evidence="1">Uncharacterized protein</fullName>
    </submittedName>
</protein>
<dbReference type="Proteomes" id="UP000403266">
    <property type="component" value="Unassembled WGS sequence"/>
</dbReference>
<organism evidence="1 2">
    <name type="scientific">Microvirga tunisiensis</name>
    <dbReference type="NCBI Taxonomy" id="2108360"/>
    <lineage>
        <taxon>Bacteria</taxon>
        <taxon>Pseudomonadati</taxon>
        <taxon>Pseudomonadota</taxon>
        <taxon>Alphaproteobacteria</taxon>
        <taxon>Hyphomicrobiales</taxon>
        <taxon>Methylobacteriaceae</taxon>
        <taxon>Microvirga</taxon>
    </lineage>
</organism>
<reference evidence="1 2" key="1">
    <citation type="journal article" date="2019" name="Syst. Appl. Microbiol.">
        <title>Microvirga tunisiensis sp. nov., a root nodule symbiotic bacterium isolated from Lupinus micranthus and L. luteus grown in Northern Tunisia.</title>
        <authorList>
            <person name="Msaddak A."/>
            <person name="Rejili M."/>
            <person name="Duran D."/>
            <person name="Mars M."/>
            <person name="Palacios J.M."/>
            <person name="Ruiz-Argueso T."/>
            <person name="Rey L."/>
            <person name="Imperial J."/>
        </authorList>
    </citation>
    <scope>NUCLEOTIDE SEQUENCE [LARGE SCALE GENOMIC DNA]</scope>
    <source>
        <strain evidence="1 2">Lmie10</strain>
    </source>
</reference>
<gene>
    <name evidence="1" type="ORF">FS320_11780</name>
</gene>
<dbReference type="RefSeq" id="WP_152711681.1">
    <property type="nucleotide sequence ID" value="NZ_VOSJ01000034.1"/>
</dbReference>
<proteinExistence type="predicted"/>
<dbReference type="AlphaFoldDB" id="A0A5N7MG61"/>
<accession>A0A5N7MG61</accession>
<keyword evidence="2" id="KW-1185">Reference proteome</keyword>